<reference evidence="1" key="1">
    <citation type="submission" date="2020-10" db="EMBL/GenBank/DDBJ databases">
        <authorList>
            <person name="Gilroy R."/>
        </authorList>
    </citation>
    <scope>NUCLEOTIDE SEQUENCE</scope>
    <source>
        <strain evidence="1">D5-748</strain>
    </source>
</reference>
<organism evidence="1 2">
    <name type="scientific">Candidatus Cryptobacteroides merdavium</name>
    <dbReference type="NCBI Taxonomy" id="2840769"/>
    <lineage>
        <taxon>Bacteria</taxon>
        <taxon>Pseudomonadati</taxon>
        <taxon>Bacteroidota</taxon>
        <taxon>Bacteroidia</taxon>
        <taxon>Bacteroidales</taxon>
        <taxon>Candidatus Cryptobacteroides</taxon>
    </lineage>
</organism>
<proteinExistence type="predicted"/>
<accession>A0A9D9ECK5</accession>
<dbReference type="Proteomes" id="UP000823619">
    <property type="component" value="Unassembled WGS sequence"/>
</dbReference>
<dbReference type="EMBL" id="JADIMO010000021">
    <property type="protein sequence ID" value="MBO8444400.1"/>
    <property type="molecule type" value="Genomic_DNA"/>
</dbReference>
<evidence type="ECO:0000313" key="1">
    <source>
        <dbReference type="EMBL" id="MBO8444400.1"/>
    </source>
</evidence>
<comment type="caution">
    <text evidence="1">The sequence shown here is derived from an EMBL/GenBank/DDBJ whole genome shotgun (WGS) entry which is preliminary data.</text>
</comment>
<dbReference type="AlphaFoldDB" id="A0A9D9ECK5"/>
<reference evidence="1" key="2">
    <citation type="journal article" date="2021" name="PeerJ">
        <title>Extensive microbial diversity within the chicken gut microbiome revealed by metagenomics and culture.</title>
        <authorList>
            <person name="Gilroy R."/>
            <person name="Ravi A."/>
            <person name="Getino M."/>
            <person name="Pursley I."/>
            <person name="Horton D.L."/>
            <person name="Alikhan N.F."/>
            <person name="Baker D."/>
            <person name="Gharbi K."/>
            <person name="Hall N."/>
            <person name="Watson M."/>
            <person name="Adriaenssens E.M."/>
            <person name="Foster-Nyarko E."/>
            <person name="Jarju S."/>
            <person name="Secka A."/>
            <person name="Antonio M."/>
            <person name="Oren A."/>
            <person name="Chaudhuri R.R."/>
            <person name="La Ragione R."/>
            <person name="Hildebrand F."/>
            <person name="Pallen M.J."/>
        </authorList>
    </citation>
    <scope>NUCLEOTIDE SEQUENCE</scope>
    <source>
        <strain evidence="1">D5-748</strain>
    </source>
</reference>
<gene>
    <name evidence="1" type="ORF">IAC23_01710</name>
</gene>
<dbReference type="SUPFAM" id="SSF55486">
    <property type="entry name" value="Metalloproteases ('zincins'), catalytic domain"/>
    <property type="match status" value="1"/>
</dbReference>
<name>A0A9D9ECK5_9BACT</name>
<protein>
    <submittedName>
        <fullName evidence="1">Uncharacterized protein</fullName>
    </submittedName>
</protein>
<sequence length="638" mass="70076">MASAAAAVSCTRENGVVTLPGPMGEGISFTLSPEDYADAGAGNSGPVQLTSAGPDGYDRVEFAVIDMDGKAVGGLKGFYDPQSSSVNIEGLREGSYSLLVLGVKGDYEMDGVEFFRISDVSDTWMTFPEDMESALSAEYFHSSTPFSVKAVHGDDGKELVADVTGAISQRRIVGRLDFSHEFANPHTESAVLSNEVILDSPRFFTGMSADGAFTGTSSAGRIVLDAVEKKEFLFMPTVEGERISGENEIITRDYRGVQVRRVYSFAGAGIAPNHVNGVRIEAVHPDDETGTMFITEKHYIKGGHGTILSDDEHHSVYTDASQRRFNTSEPLQISVEEGRLHVRFYSPKPLSDVLVKAVLPGTDGEYVDLAWFDRIPAFADFYETLPMAMRTALYRSESGRLVEIPATDAHDISITGFKVESEDPYWSKLQDIRHGWNITFSLYGGDPDREDGGPAGNWMGIRPVHCREAVALFLNFTYMIDMPEHEEILHENQDRLYGNGGPDDKVTPETVLAQMRQERSINVGLVYTGNGVLGLGGGNVFGAYQGGWFNHYTSEYACEVMFHELGHVMGYSHSSAFTYGPWAQELMNRFYVSHISSMPVDSPEYLDSRNSPYLYASQPKSISEDHVRMGHAGICGVE</sequence>
<evidence type="ECO:0000313" key="2">
    <source>
        <dbReference type="Proteomes" id="UP000823619"/>
    </source>
</evidence>